<name>A0A9W8JJC5_9AGAR</name>
<sequence>MRCITGSLGCSNKHSTDNRYYHGLITKLEGHHQTHKEMLKQIVQLTQLKKKVEEEIDQATAHLKRAHQQGTSAEERVNHEIQGTRQAICTHQLKICGIVKHYINNNNNKGIYIPNKQKNTAKPYRCPFCKKENPGHLVLACRSNPSLINSSATNFILPLVKKTKSVSTERGSPPPTYHQGSKCPITKTLKETKWDPVKQAFVWPEE</sequence>
<dbReference type="EMBL" id="JANBPK010000345">
    <property type="protein sequence ID" value="KAJ2935760.1"/>
    <property type="molecule type" value="Genomic_DNA"/>
</dbReference>
<evidence type="ECO:0000313" key="3">
    <source>
        <dbReference type="Proteomes" id="UP001140091"/>
    </source>
</evidence>
<reference evidence="2" key="1">
    <citation type="submission" date="2022-06" db="EMBL/GenBank/DDBJ databases">
        <title>Genome Sequence of Candolleomyces eurysporus.</title>
        <authorList>
            <person name="Buettner E."/>
        </authorList>
    </citation>
    <scope>NUCLEOTIDE SEQUENCE</scope>
    <source>
        <strain evidence="2">VTCC 930004</strain>
    </source>
</reference>
<feature type="coiled-coil region" evidence="1">
    <location>
        <begin position="35"/>
        <end position="69"/>
    </location>
</feature>
<accession>A0A9W8JJC5</accession>
<comment type="caution">
    <text evidence="2">The sequence shown here is derived from an EMBL/GenBank/DDBJ whole genome shotgun (WGS) entry which is preliminary data.</text>
</comment>
<gene>
    <name evidence="2" type="ORF">H1R20_g1334</name>
</gene>
<dbReference type="Proteomes" id="UP001140091">
    <property type="component" value="Unassembled WGS sequence"/>
</dbReference>
<evidence type="ECO:0000256" key="1">
    <source>
        <dbReference type="SAM" id="Coils"/>
    </source>
</evidence>
<protein>
    <submittedName>
        <fullName evidence="2">Uncharacterized protein</fullName>
    </submittedName>
</protein>
<keyword evidence="3" id="KW-1185">Reference proteome</keyword>
<proteinExistence type="predicted"/>
<feature type="non-terminal residue" evidence="2">
    <location>
        <position position="206"/>
    </location>
</feature>
<evidence type="ECO:0000313" key="2">
    <source>
        <dbReference type="EMBL" id="KAJ2935760.1"/>
    </source>
</evidence>
<keyword evidence="1" id="KW-0175">Coiled coil</keyword>
<organism evidence="2 3">
    <name type="scientific">Candolleomyces eurysporus</name>
    <dbReference type="NCBI Taxonomy" id="2828524"/>
    <lineage>
        <taxon>Eukaryota</taxon>
        <taxon>Fungi</taxon>
        <taxon>Dikarya</taxon>
        <taxon>Basidiomycota</taxon>
        <taxon>Agaricomycotina</taxon>
        <taxon>Agaricomycetes</taxon>
        <taxon>Agaricomycetidae</taxon>
        <taxon>Agaricales</taxon>
        <taxon>Agaricineae</taxon>
        <taxon>Psathyrellaceae</taxon>
        <taxon>Candolleomyces</taxon>
    </lineage>
</organism>
<dbReference type="AlphaFoldDB" id="A0A9W8JJC5"/>